<dbReference type="Gene3D" id="3.40.190.290">
    <property type="match status" value="1"/>
</dbReference>
<dbReference type="PROSITE" id="PS50931">
    <property type="entry name" value="HTH_LYSR"/>
    <property type="match status" value="1"/>
</dbReference>
<dbReference type="SUPFAM" id="SSF53850">
    <property type="entry name" value="Periplasmic binding protein-like II"/>
    <property type="match status" value="1"/>
</dbReference>
<reference evidence="6" key="2">
    <citation type="submission" date="2020-09" db="EMBL/GenBank/DDBJ databases">
        <authorList>
            <person name="Sun Q."/>
            <person name="Ohkuma M."/>
        </authorList>
    </citation>
    <scope>NUCLEOTIDE SEQUENCE</scope>
    <source>
        <strain evidence="6">JCM 3086</strain>
    </source>
</reference>
<feature type="domain" description="HTH lysR-type" evidence="5">
    <location>
        <begin position="1"/>
        <end position="58"/>
    </location>
</feature>
<dbReference type="GO" id="GO:0003677">
    <property type="term" value="F:DNA binding"/>
    <property type="evidence" value="ECO:0007669"/>
    <property type="project" value="UniProtKB-KW"/>
</dbReference>
<name>A0A917P7P5_9ACTN</name>
<dbReference type="Pfam" id="PF00126">
    <property type="entry name" value="HTH_1"/>
    <property type="match status" value="1"/>
</dbReference>
<keyword evidence="4" id="KW-0804">Transcription</keyword>
<dbReference type="EMBL" id="BMQA01000087">
    <property type="protein sequence ID" value="GGJ65682.1"/>
    <property type="molecule type" value="Genomic_DNA"/>
</dbReference>
<dbReference type="InterPro" id="IPR036390">
    <property type="entry name" value="WH_DNA-bd_sf"/>
</dbReference>
<comment type="caution">
    <text evidence="6">The sequence shown here is derived from an EMBL/GenBank/DDBJ whole genome shotgun (WGS) entry which is preliminary data.</text>
</comment>
<dbReference type="InterPro" id="IPR005119">
    <property type="entry name" value="LysR_subst-bd"/>
</dbReference>
<dbReference type="Proteomes" id="UP000657574">
    <property type="component" value="Unassembled WGS sequence"/>
</dbReference>
<reference evidence="6" key="1">
    <citation type="journal article" date="2014" name="Int. J. Syst. Evol. Microbiol.">
        <title>Complete genome sequence of Corynebacterium casei LMG S-19264T (=DSM 44701T), isolated from a smear-ripened cheese.</title>
        <authorList>
            <consortium name="US DOE Joint Genome Institute (JGI-PGF)"/>
            <person name="Walter F."/>
            <person name="Albersmeier A."/>
            <person name="Kalinowski J."/>
            <person name="Ruckert C."/>
        </authorList>
    </citation>
    <scope>NUCLEOTIDE SEQUENCE</scope>
    <source>
        <strain evidence="6">JCM 3086</strain>
    </source>
</reference>
<dbReference type="InterPro" id="IPR036388">
    <property type="entry name" value="WH-like_DNA-bd_sf"/>
</dbReference>
<dbReference type="FunFam" id="1.10.10.10:FF:000001">
    <property type="entry name" value="LysR family transcriptional regulator"/>
    <property type="match status" value="1"/>
</dbReference>
<dbReference type="RefSeq" id="WP_189317124.1">
    <property type="nucleotide sequence ID" value="NZ_BMQA01000087.1"/>
</dbReference>
<proteinExistence type="inferred from homology"/>
<dbReference type="AlphaFoldDB" id="A0A917P7P5"/>
<keyword evidence="7" id="KW-1185">Reference proteome</keyword>
<gene>
    <name evidence="6" type="ORF">GCM10010121_090440</name>
</gene>
<evidence type="ECO:0000259" key="5">
    <source>
        <dbReference type="PROSITE" id="PS50931"/>
    </source>
</evidence>
<accession>A0A917P7P5</accession>
<dbReference type="InterPro" id="IPR000847">
    <property type="entry name" value="LysR_HTH_N"/>
</dbReference>
<dbReference type="Pfam" id="PF03466">
    <property type="entry name" value="LysR_substrate"/>
    <property type="match status" value="1"/>
</dbReference>
<sequence length="313" mass="33667">MDIRNVKYFLAVADTGSITKAAKVLHLSQPPLSTAMSKLESELGVQLFERMPRGIALTPAGRYLQAAGRRLIAEEQRLSSALRSMGKGLEGELRLGAEILGLWSIISGKIAEFLTENPRVALDLMDAHPQVQLDHLANGHLDLALVPVIPEEPPAPIHSVAFETDVIARLPMVVIVPSTWGEANCERIELAELRDQTWILPAPLGNARSLSRLLDDRFALAGGRPSNVLSVQSIQTAARLVAAGVGVAVASAELADHHPDVSAVPIKDGLFELPLGLVRRKSGIVTPVAERFAELLRSGPDGDLRTLPDDTED</sequence>
<keyword evidence="3" id="KW-0238">DNA-binding</keyword>
<dbReference type="PRINTS" id="PR00039">
    <property type="entry name" value="HTHLYSR"/>
</dbReference>
<dbReference type="PANTHER" id="PTHR30346:SF28">
    <property type="entry name" value="HTH-TYPE TRANSCRIPTIONAL REGULATOR CYNR"/>
    <property type="match status" value="1"/>
</dbReference>
<keyword evidence="2" id="KW-0805">Transcription regulation</keyword>
<dbReference type="PANTHER" id="PTHR30346">
    <property type="entry name" value="TRANSCRIPTIONAL DUAL REGULATOR HCAR-RELATED"/>
    <property type="match status" value="1"/>
</dbReference>
<dbReference type="CDD" id="cd05466">
    <property type="entry name" value="PBP2_LTTR_substrate"/>
    <property type="match status" value="1"/>
</dbReference>
<evidence type="ECO:0000256" key="2">
    <source>
        <dbReference type="ARBA" id="ARBA00023015"/>
    </source>
</evidence>
<comment type="similarity">
    <text evidence="1">Belongs to the LysR transcriptional regulatory family.</text>
</comment>
<evidence type="ECO:0000313" key="7">
    <source>
        <dbReference type="Proteomes" id="UP000657574"/>
    </source>
</evidence>
<protein>
    <submittedName>
        <fullName evidence="6">LysR family transcriptional regulator</fullName>
    </submittedName>
</protein>
<evidence type="ECO:0000313" key="6">
    <source>
        <dbReference type="EMBL" id="GGJ65682.1"/>
    </source>
</evidence>
<evidence type="ECO:0000256" key="3">
    <source>
        <dbReference type="ARBA" id="ARBA00023125"/>
    </source>
</evidence>
<organism evidence="6 7">
    <name type="scientific">Streptomyces brasiliensis</name>
    <dbReference type="NCBI Taxonomy" id="1954"/>
    <lineage>
        <taxon>Bacteria</taxon>
        <taxon>Bacillati</taxon>
        <taxon>Actinomycetota</taxon>
        <taxon>Actinomycetes</taxon>
        <taxon>Kitasatosporales</taxon>
        <taxon>Streptomycetaceae</taxon>
        <taxon>Streptomyces</taxon>
    </lineage>
</organism>
<evidence type="ECO:0000256" key="1">
    <source>
        <dbReference type="ARBA" id="ARBA00009437"/>
    </source>
</evidence>
<evidence type="ECO:0000256" key="4">
    <source>
        <dbReference type="ARBA" id="ARBA00023163"/>
    </source>
</evidence>
<dbReference type="GO" id="GO:0003700">
    <property type="term" value="F:DNA-binding transcription factor activity"/>
    <property type="evidence" value="ECO:0007669"/>
    <property type="project" value="InterPro"/>
</dbReference>
<dbReference type="Gene3D" id="1.10.10.10">
    <property type="entry name" value="Winged helix-like DNA-binding domain superfamily/Winged helix DNA-binding domain"/>
    <property type="match status" value="1"/>
</dbReference>
<dbReference type="SUPFAM" id="SSF46785">
    <property type="entry name" value="Winged helix' DNA-binding domain"/>
    <property type="match status" value="1"/>
</dbReference>
<dbReference type="GO" id="GO:0032993">
    <property type="term" value="C:protein-DNA complex"/>
    <property type="evidence" value="ECO:0007669"/>
    <property type="project" value="TreeGrafter"/>
</dbReference>